<keyword evidence="2" id="KW-1185">Reference proteome</keyword>
<protein>
    <submittedName>
        <fullName evidence="1">Uncharacterized protein</fullName>
    </submittedName>
</protein>
<comment type="caution">
    <text evidence="1">The sequence shown here is derived from an EMBL/GenBank/DDBJ whole genome shotgun (WGS) entry which is preliminary data.</text>
</comment>
<evidence type="ECO:0000313" key="2">
    <source>
        <dbReference type="Proteomes" id="UP000324222"/>
    </source>
</evidence>
<gene>
    <name evidence="1" type="ORF">E2C01_012325</name>
</gene>
<dbReference type="AlphaFoldDB" id="A0A5B7DDF0"/>
<accession>A0A5B7DDF0</accession>
<dbReference type="Proteomes" id="UP000324222">
    <property type="component" value="Unassembled WGS sequence"/>
</dbReference>
<sequence length="72" mass="8138">MKLSILRCHHQFFSSPQICNSVQGSYLPMYGVLFTYCLQTPLSHPCNIASLTIFCYFQANCFSDFANFSLAA</sequence>
<organism evidence="1 2">
    <name type="scientific">Portunus trituberculatus</name>
    <name type="common">Swimming crab</name>
    <name type="synonym">Neptunus trituberculatus</name>
    <dbReference type="NCBI Taxonomy" id="210409"/>
    <lineage>
        <taxon>Eukaryota</taxon>
        <taxon>Metazoa</taxon>
        <taxon>Ecdysozoa</taxon>
        <taxon>Arthropoda</taxon>
        <taxon>Crustacea</taxon>
        <taxon>Multicrustacea</taxon>
        <taxon>Malacostraca</taxon>
        <taxon>Eumalacostraca</taxon>
        <taxon>Eucarida</taxon>
        <taxon>Decapoda</taxon>
        <taxon>Pleocyemata</taxon>
        <taxon>Brachyura</taxon>
        <taxon>Eubrachyura</taxon>
        <taxon>Portunoidea</taxon>
        <taxon>Portunidae</taxon>
        <taxon>Portuninae</taxon>
        <taxon>Portunus</taxon>
    </lineage>
</organism>
<evidence type="ECO:0000313" key="1">
    <source>
        <dbReference type="EMBL" id="MPC19411.1"/>
    </source>
</evidence>
<proteinExistence type="predicted"/>
<dbReference type="EMBL" id="VSRR010000767">
    <property type="protein sequence ID" value="MPC19411.1"/>
    <property type="molecule type" value="Genomic_DNA"/>
</dbReference>
<name>A0A5B7DDF0_PORTR</name>
<reference evidence="1 2" key="1">
    <citation type="submission" date="2019-05" db="EMBL/GenBank/DDBJ databases">
        <title>Another draft genome of Portunus trituberculatus and its Hox gene families provides insights of decapod evolution.</title>
        <authorList>
            <person name="Jeong J.-H."/>
            <person name="Song I."/>
            <person name="Kim S."/>
            <person name="Choi T."/>
            <person name="Kim D."/>
            <person name="Ryu S."/>
            <person name="Kim W."/>
        </authorList>
    </citation>
    <scope>NUCLEOTIDE SEQUENCE [LARGE SCALE GENOMIC DNA]</scope>
    <source>
        <tissue evidence="1">Muscle</tissue>
    </source>
</reference>